<gene>
    <name evidence="2" type="ORF">JX265_012896</name>
</gene>
<reference evidence="2" key="1">
    <citation type="submission" date="2021-03" db="EMBL/GenBank/DDBJ databases">
        <title>Revisited historic fungal species revealed as producer of novel bioactive compounds through whole genome sequencing and comparative genomics.</title>
        <authorList>
            <person name="Vignolle G.A."/>
            <person name="Hochenegger N."/>
            <person name="Mach R.L."/>
            <person name="Mach-Aigner A.R."/>
            <person name="Javad Rahimi M."/>
            <person name="Salim K.A."/>
            <person name="Chan C.M."/>
            <person name="Lim L.B.L."/>
            <person name="Cai F."/>
            <person name="Druzhinina I.S."/>
            <person name="U'Ren J.M."/>
            <person name="Derntl C."/>
        </authorList>
    </citation>
    <scope>NUCLEOTIDE SEQUENCE</scope>
    <source>
        <strain evidence="2">TUCIM 5799</strain>
    </source>
</reference>
<evidence type="ECO:0000313" key="2">
    <source>
        <dbReference type="EMBL" id="KAI1853007.1"/>
    </source>
</evidence>
<dbReference type="EMBL" id="JAFIMR010000059">
    <property type="protein sequence ID" value="KAI1853007.1"/>
    <property type="molecule type" value="Genomic_DNA"/>
</dbReference>
<accession>A0A9P9WA07</accession>
<evidence type="ECO:0000313" key="3">
    <source>
        <dbReference type="Proteomes" id="UP000829685"/>
    </source>
</evidence>
<feature type="region of interest" description="Disordered" evidence="1">
    <location>
        <begin position="116"/>
        <end position="199"/>
    </location>
</feature>
<comment type="caution">
    <text evidence="2">The sequence shown here is derived from an EMBL/GenBank/DDBJ whole genome shotgun (WGS) entry which is preliminary data.</text>
</comment>
<proteinExistence type="predicted"/>
<dbReference type="AlphaFoldDB" id="A0A9P9WA07"/>
<keyword evidence="3" id="KW-1185">Reference proteome</keyword>
<feature type="compositionally biased region" description="Polar residues" evidence="1">
    <location>
        <begin position="169"/>
        <end position="194"/>
    </location>
</feature>
<organism evidence="2 3">
    <name type="scientific">Neoarthrinium moseri</name>
    <dbReference type="NCBI Taxonomy" id="1658444"/>
    <lineage>
        <taxon>Eukaryota</taxon>
        <taxon>Fungi</taxon>
        <taxon>Dikarya</taxon>
        <taxon>Ascomycota</taxon>
        <taxon>Pezizomycotina</taxon>
        <taxon>Sordariomycetes</taxon>
        <taxon>Xylariomycetidae</taxon>
        <taxon>Amphisphaeriales</taxon>
        <taxon>Apiosporaceae</taxon>
        <taxon>Neoarthrinium</taxon>
    </lineage>
</organism>
<dbReference type="Proteomes" id="UP000829685">
    <property type="component" value="Unassembled WGS sequence"/>
</dbReference>
<protein>
    <submittedName>
        <fullName evidence="2">Uncharacterized protein</fullName>
    </submittedName>
</protein>
<evidence type="ECO:0000256" key="1">
    <source>
        <dbReference type="SAM" id="MobiDB-lite"/>
    </source>
</evidence>
<sequence length="386" mass="42931">MADTVANAIELFLTSQVSPDKAPAQFDRALSIVCSSKPDETLERTLLQAGYHSWFGYFLATKLYLPVVQIPSEAFNAPGAIADRVAQIQPEPSIKQLTQHLFWTARRAPERRKLLETAGIPVPPNQALNDRSRDANPPSPKRPCLERRLISNSRSVDPRLSSGADSIVIHSTHNGQTMTRDRTQWQQPLSNRQPQAGPRIDATALNGAVPTERLETHPPDKNDFSQLPPAKTLLEVFPAHICRKVLKEHGKAFVGMTFPTNEAECCLTLTFPSEQAQRLAQQLFDVELAIVDGRRHIVHESDAHSEIQGSIKMKRAAAARIETYFGPTIAMGFSTSIPRAKEILDGQALSDCLCLEVGGKHEEPIRLTIMIHPMQLSVIQRKLWEN</sequence>
<name>A0A9P9WA07_9PEZI</name>